<sequence>MMIAWYFATALAKQYDASLPYIWNQRLEKWTHNKAIQKAIESYRISDESKAYLRTLKVK</sequence>
<comment type="caution">
    <text evidence="1">The sequence shown here is derived from an EMBL/GenBank/DDBJ whole genome shotgun (WGS) entry which is preliminary data.</text>
</comment>
<reference evidence="1" key="1">
    <citation type="submission" date="2019-08" db="EMBL/GenBank/DDBJ databases">
        <authorList>
            <person name="Kucharzyk K."/>
            <person name="Murdoch R.W."/>
            <person name="Higgins S."/>
            <person name="Loffler F."/>
        </authorList>
    </citation>
    <scope>NUCLEOTIDE SEQUENCE</scope>
</reference>
<evidence type="ECO:0000313" key="1">
    <source>
        <dbReference type="EMBL" id="MPM95688.1"/>
    </source>
</evidence>
<evidence type="ECO:0008006" key="2">
    <source>
        <dbReference type="Google" id="ProtNLM"/>
    </source>
</evidence>
<name>A0A645E2S8_9ZZZZ</name>
<dbReference type="AlphaFoldDB" id="A0A645E2S8"/>
<accession>A0A645E2S8</accession>
<dbReference type="EMBL" id="VSSQ01042149">
    <property type="protein sequence ID" value="MPM95688.1"/>
    <property type="molecule type" value="Genomic_DNA"/>
</dbReference>
<organism evidence="1">
    <name type="scientific">bioreactor metagenome</name>
    <dbReference type="NCBI Taxonomy" id="1076179"/>
    <lineage>
        <taxon>unclassified sequences</taxon>
        <taxon>metagenomes</taxon>
        <taxon>ecological metagenomes</taxon>
    </lineage>
</organism>
<gene>
    <name evidence="1" type="ORF">SDC9_142843</name>
</gene>
<proteinExistence type="predicted"/>
<protein>
    <recommendedName>
        <fullName evidence="2">DNA alkylation repair enzyme</fullName>
    </recommendedName>
</protein>